<sequence length="79" mass="9297">MNSFVKNNKLKKLRYVLNQSINSYEGLYGEVNMISLATDCGLDMRELFDCIERTSTVINYYQRIIRTLNKAVIYHQEVI</sequence>
<accession>A0A5R9CXM3</accession>
<evidence type="ECO:0000313" key="1">
    <source>
        <dbReference type="EMBL" id="TLQ20443.1"/>
    </source>
</evidence>
<comment type="caution">
    <text evidence="1">The sequence shown here is derived from an EMBL/GenBank/DDBJ whole genome shotgun (WGS) entry which is preliminary data.</text>
</comment>
<name>A0A5R9CXM3_9LACO</name>
<dbReference type="EMBL" id="VBSX01000005">
    <property type="protein sequence ID" value="TLQ20443.1"/>
    <property type="molecule type" value="Genomic_DNA"/>
</dbReference>
<gene>
    <name evidence="1" type="ORF">FEZ41_03435</name>
</gene>
<dbReference type="Proteomes" id="UP000305100">
    <property type="component" value="Unassembled WGS sequence"/>
</dbReference>
<protein>
    <submittedName>
        <fullName evidence="1">Uncharacterized protein</fullName>
    </submittedName>
</protein>
<reference evidence="1 2" key="1">
    <citation type="submission" date="2019-05" db="EMBL/GenBank/DDBJ databases">
        <title>The metagenome of a microbial culture collection derived from dairy environment covers the genomic content of the human microbiome.</title>
        <authorList>
            <person name="Roder T."/>
            <person name="Wuthrich D."/>
            <person name="Sattari Z."/>
            <person name="Von Ah U."/>
            <person name="Bar C."/>
            <person name="Ronchi F."/>
            <person name="Macpherson A.J."/>
            <person name="Ganal-Vonarburg S.C."/>
            <person name="Bruggmann R."/>
            <person name="Vergeres G."/>
        </authorList>
    </citation>
    <scope>NUCLEOTIDE SEQUENCE [LARGE SCALE GENOMIC DNA]</scope>
    <source>
        <strain evidence="1 2">FAM 1079</strain>
    </source>
</reference>
<organism evidence="1 2">
    <name type="scientific">Lentilactobacillus parafarraginis</name>
    <dbReference type="NCBI Taxonomy" id="390842"/>
    <lineage>
        <taxon>Bacteria</taxon>
        <taxon>Bacillati</taxon>
        <taxon>Bacillota</taxon>
        <taxon>Bacilli</taxon>
        <taxon>Lactobacillales</taxon>
        <taxon>Lactobacillaceae</taxon>
        <taxon>Lentilactobacillus</taxon>
    </lineage>
</organism>
<dbReference type="RefSeq" id="WP_054736272.1">
    <property type="nucleotide sequence ID" value="NZ_VBSX01000005.1"/>
</dbReference>
<proteinExistence type="predicted"/>
<dbReference type="AlphaFoldDB" id="A0A5R9CXM3"/>
<evidence type="ECO:0000313" key="2">
    <source>
        <dbReference type="Proteomes" id="UP000305100"/>
    </source>
</evidence>